<dbReference type="STRING" id="1004156.AYP45_04295"/>
<dbReference type="GO" id="GO:0006040">
    <property type="term" value="P:amino sugar metabolic process"/>
    <property type="evidence" value="ECO:0007669"/>
    <property type="project" value="InterPro"/>
</dbReference>
<dbReference type="InterPro" id="IPR043129">
    <property type="entry name" value="ATPase_NBD"/>
</dbReference>
<keyword evidence="1" id="KW-0067">ATP-binding</keyword>
<dbReference type="GO" id="GO:0005524">
    <property type="term" value="F:ATP binding"/>
    <property type="evidence" value="ECO:0007669"/>
    <property type="project" value="UniProtKB-UniRule"/>
</dbReference>
<name>A0A1V4AWA0_9BACT</name>
<dbReference type="EC" id="2.7.1.170" evidence="1"/>
<dbReference type="Proteomes" id="UP000189681">
    <property type="component" value="Unassembled WGS sequence"/>
</dbReference>
<keyword evidence="1 2" id="KW-0418">Kinase</keyword>
<dbReference type="PANTHER" id="PTHR30605">
    <property type="entry name" value="ANHYDRO-N-ACETYLMURAMIC ACID KINASE"/>
    <property type="match status" value="1"/>
</dbReference>
<dbReference type="NCBIfam" id="NF007148">
    <property type="entry name" value="PRK09585.3-2"/>
    <property type="match status" value="1"/>
</dbReference>
<dbReference type="Pfam" id="PF03702">
    <property type="entry name" value="AnmK"/>
    <property type="match status" value="1"/>
</dbReference>
<comment type="catalytic activity">
    <reaction evidence="1">
        <text>1,6-anhydro-N-acetyl-beta-muramate + ATP + H2O = N-acetyl-D-muramate 6-phosphate + ADP + H(+)</text>
        <dbReference type="Rhea" id="RHEA:24952"/>
        <dbReference type="ChEBI" id="CHEBI:15377"/>
        <dbReference type="ChEBI" id="CHEBI:15378"/>
        <dbReference type="ChEBI" id="CHEBI:30616"/>
        <dbReference type="ChEBI" id="CHEBI:58690"/>
        <dbReference type="ChEBI" id="CHEBI:58722"/>
        <dbReference type="ChEBI" id="CHEBI:456216"/>
        <dbReference type="EC" id="2.7.1.170"/>
    </reaction>
</comment>
<sequence length="406" mass="43649">MLDKLLRIQQKVHKKIIGLMSGTSADGIDACLVEISGSGMRTKANILAFETYPYDEATRIAIFEACNPKTGTVAMVCRLNFYLGKLFADAVKSIAKKAQVPLADVDLIGSHGQTICHLPDNAIVQKAKKEIGGLPFLPSTLQIGEPSVIAQETGITTVADFRPRDMAAGGQGAPLVPYADFILFRDKEKGRALQNIGGIANVTFLPCNCNMNEVVAFDTGPGNMVIDRIAELVSNNSCHFDEGGKFAAKGQVNDRLLAGLLAHPYLSRPPPKSTGREEFGEPFTDKLYKDAVTSGIEGLDILATVTAFTAHTIADSYQQWILPKHHISEIIISGGGVHNATLIKFLMHYFPSSTKIHSIDDFGVTSNAREALAFAILANETLSGNPNNLTGVTGAREAVILGKIIW</sequence>
<dbReference type="Gene3D" id="3.30.420.40">
    <property type="match status" value="2"/>
</dbReference>
<dbReference type="GO" id="GO:0097175">
    <property type="term" value="P:1,6-anhydro-N-acetyl-beta-muramic acid catabolic process"/>
    <property type="evidence" value="ECO:0007669"/>
    <property type="project" value="UniProtKB-UniRule"/>
</dbReference>
<evidence type="ECO:0000256" key="1">
    <source>
        <dbReference type="HAMAP-Rule" id="MF_01270"/>
    </source>
</evidence>
<dbReference type="CDD" id="cd24050">
    <property type="entry name" value="ASKHA_NBD_ANMK"/>
    <property type="match status" value="1"/>
</dbReference>
<dbReference type="EMBL" id="AYTS01000035">
    <property type="protein sequence ID" value="OOP57390.1"/>
    <property type="molecule type" value="Genomic_DNA"/>
</dbReference>
<dbReference type="PANTHER" id="PTHR30605:SF0">
    <property type="entry name" value="ANHYDRO-N-ACETYLMURAMIC ACID KINASE"/>
    <property type="match status" value="1"/>
</dbReference>
<accession>A0A1V4AWA0</accession>
<evidence type="ECO:0000313" key="3">
    <source>
        <dbReference type="Proteomes" id="UP000189681"/>
    </source>
</evidence>
<comment type="pathway">
    <text evidence="1">Amino-sugar metabolism; 1,6-anhydro-N-acetylmuramate degradation.</text>
</comment>
<comment type="function">
    <text evidence="1">Catalyzes the specific phosphorylation of 1,6-anhydro-N-acetylmuramic acid (anhMurNAc) with the simultaneous cleavage of the 1,6-anhydro ring, generating MurNAc-6-P. Is required for the utilization of anhMurNAc either imported from the medium or derived from its own cell wall murein, and thus plays a role in cell wall recycling.</text>
</comment>
<dbReference type="GO" id="GO:0009254">
    <property type="term" value="P:peptidoglycan turnover"/>
    <property type="evidence" value="ECO:0007669"/>
    <property type="project" value="UniProtKB-UniRule"/>
</dbReference>
<dbReference type="InterPro" id="IPR005338">
    <property type="entry name" value="Anhydro_N_Ac-Mur_kinase"/>
</dbReference>
<protein>
    <recommendedName>
        <fullName evidence="1">Anhydro-N-acetylmuramic acid kinase</fullName>
        <ecNumber evidence="1">2.7.1.170</ecNumber>
    </recommendedName>
    <alternativeName>
        <fullName evidence="1">AnhMurNAc kinase</fullName>
    </alternativeName>
</protein>
<evidence type="ECO:0000313" key="2">
    <source>
        <dbReference type="EMBL" id="OOP57390.1"/>
    </source>
</evidence>
<dbReference type="NCBIfam" id="NF007142">
    <property type="entry name" value="PRK09585.2-1"/>
    <property type="match status" value="1"/>
</dbReference>
<organism evidence="2 3">
    <name type="scientific">Candidatus Brocadia carolinensis</name>
    <dbReference type="NCBI Taxonomy" id="1004156"/>
    <lineage>
        <taxon>Bacteria</taxon>
        <taxon>Pseudomonadati</taxon>
        <taxon>Planctomycetota</taxon>
        <taxon>Candidatus Brocadiia</taxon>
        <taxon>Candidatus Brocadiales</taxon>
        <taxon>Candidatus Brocadiaceae</taxon>
        <taxon>Candidatus Brocadia</taxon>
    </lineage>
</organism>
<dbReference type="UniPathway" id="UPA00343"/>
<dbReference type="SUPFAM" id="SSF53067">
    <property type="entry name" value="Actin-like ATPase domain"/>
    <property type="match status" value="1"/>
</dbReference>
<dbReference type="GO" id="GO:0016301">
    <property type="term" value="F:kinase activity"/>
    <property type="evidence" value="ECO:0007669"/>
    <property type="project" value="UniProtKB-KW"/>
</dbReference>
<dbReference type="UniPathway" id="UPA00544"/>
<dbReference type="AlphaFoldDB" id="A0A1V4AWA0"/>
<proteinExistence type="inferred from homology"/>
<dbReference type="HAMAP" id="MF_01270">
    <property type="entry name" value="AnhMurNAc_kinase"/>
    <property type="match status" value="1"/>
</dbReference>
<reference evidence="2 3" key="1">
    <citation type="journal article" date="2017" name="Water Res.">
        <title>Discovery and metagenomic analysis of an anammox bacterial enrichment related to Candidatus "Brocadia caroliniensis" in a full-scale glycerol-fed nitritation-denitritation separate centrate treatment process.</title>
        <authorList>
            <person name="Park H."/>
            <person name="Brotto A.C."/>
            <person name="van Loosdrecht M.C."/>
            <person name="Chandran K."/>
        </authorList>
    </citation>
    <scope>NUCLEOTIDE SEQUENCE [LARGE SCALE GENOMIC DNA]</scope>
    <source>
        <strain evidence="2">26THWARD</strain>
    </source>
</reference>
<gene>
    <name evidence="1" type="primary">anmK</name>
    <name evidence="2" type="ORF">AYP45_04295</name>
</gene>
<keyword evidence="1" id="KW-0808">Transferase</keyword>
<comment type="similarity">
    <text evidence="1">Belongs to the anhydro-N-acetylmuramic acid kinase family.</text>
</comment>
<keyword evidence="1" id="KW-0547">Nucleotide-binding</keyword>
<dbReference type="GO" id="GO:0016773">
    <property type="term" value="F:phosphotransferase activity, alcohol group as acceptor"/>
    <property type="evidence" value="ECO:0007669"/>
    <property type="project" value="UniProtKB-UniRule"/>
</dbReference>
<feature type="binding site" evidence="1">
    <location>
        <begin position="22"/>
        <end position="29"/>
    </location>
    <ligand>
        <name>ATP</name>
        <dbReference type="ChEBI" id="CHEBI:30616"/>
    </ligand>
</feature>
<comment type="caution">
    <text evidence="2">The sequence shown here is derived from an EMBL/GenBank/DDBJ whole genome shotgun (WGS) entry which is preliminary data.</text>
</comment>
<keyword evidence="1" id="KW-0119">Carbohydrate metabolism</keyword>
<comment type="pathway">
    <text evidence="1">Cell wall biogenesis; peptidoglycan recycling.</text>
</comment>